<feature type="coiled-coil region" evidence="1">
    <location>
        <begin position="65"/>
        <end position="106"/>
    </location>
</feature>
<name>A0AAD4N0Y7_9BILA</name>
<dbReference type="GO" id="GO:0000712">
    <property type="term" value="P:resolution of meiotic recombination intermediates"/>
    <property type="evidence" value="ECO:0007669"/>
    <property type="project" value="TreeGrafter"/>
</dbReference>
<reference evidence="4" key="1">
    <citation type="submission" date="2022-01" db="EMBL/GenBank/DDBJ databases">
        <title>Genome Sequence Resource for Two Populations of Ditylenchus destructor, the Migratory Endoparasitic Phytonematode.</title>
        <authorList>
            <person name="Zhang H."/>
            <person name="Lin R."/>
            <person name="Xie B."/>
        </authorList>
    </citation>
    <scope>NUCLEOTIDE SEQUENCE</scope>
    <source>
        <strain evidence="4">BazhouSP</strain>
    </source>
</reference>
<accession>A0AAD4N0Y7</accession>
<proteinExistence type="predicted"/>
<evidence type="ECO:0000256" key="2">
    <source>
        <dbReference type="SAM" id="MobiDB-lite"/>
    </source>
</evidence>
<dbReference type="Gene3D" id="1.20.5.4090">
    <property type="match status" value="1"/>
</dbReference>
<feature type="domain" description="LEM" evidence="3">
    <location>
        <begin position="296"/>
        <end position="340"/>
    </location>
</feature>
<dbReference type="InterPro" id="IPR034998">
    <property type="entry name" value="ANKLE1"/>
</dbReference>
<evidence type="ECO:0000259" key="3">
    <source>
        <dbReference type="PROSITE" id="PS50954"/>
    </source>
</evidence>
<dbReference type="InterPro" id="IPR011015">
    <property type="entry name" value="LEM/LEM-like_dom_sf"/>
</dbReference>
<dbReference type="GO" id="GO:0005654">
    <property type="term" value="C:nucleoplasm"/>
    <property type="evidence" value="ECO:0007669"/>
    <property type="project" value="TreeGrafter"/>
</dbReference>
<evidence type="ECO:0000313" key="4">
    <source>
        <dbReference type="EMBL" id="KAI1713983.1"/>
    </source>
</evidence>
<feature type="compositionally biased region" description="Polar residues" evidence="2">
    <location>
        <begin position="230"/>
        <end position="256"/>
    </location>
</feature>
<dbReference type="Gene3D" id="1.10.720.40">
    <property type="match status" value="1"/>
</dbReference>
<keyword evidence="1" id="KW-0175">Coiled coil</keyword>
<gene>
    <name evidence="4" type="ORF">DdX_08868</name>
</gene>
<dbReference type="PANTHER" id="PTHR46427:SF1">
    <property type="entry name" value="ANKYRIN REPEAT AND LEM DOMAIN-CONTAINING PROTEIN 1"/>
    <property type="match status" value="1"/>
</dbReference>
<dbReference type="EMBL" id="JAKKPZ010000014">
    <property type="protein sequence ID" value="KAI1713983.1"/>
    <property type="molecule type" value="Genomic_DNA"/>
</dbReference>
<dbReference type="PANTHER" id="PTHR46427">
    <property type="entry name" value="ANKYRIN REPEAT AND LEM DOMAIN-CONTAINING PROTEIN 1"/>
    <property type="match status" value="1"/>
</dbReference>
<dbReference type="AlphaFoldDB" id="A0AAD4N0Y7"/>
<sequence length="546" mass="62186">MSIIPSRDAINVILQWKELYAQHMALHESHEELTLEMLKMLDQVEIVRLKWKNAVTDSRHLEYENGNLKRENKVLRDKLQNVQQKQNRAQTQITDLMSVIENLSNELSQYKWRFDEVKTILSSTNDISAEIVCSYDNAVQPSLSQKLSFQESFHSSHNSIVVPIKNRSIPDQCLEGKEFDSGKIYEQICDSFDFLAGENSKGSNSEASIKKIANIFAANSPLKIRRKSDTPSCKSNTLSNNSNAPSSSYKTAMTGETNGPKCEFRNADLSFLSSDGTHETTMQWSEPISCEESELRNQLSNLSIEDLCGELKKMDCEIGPMDAENRKLYERKLARLTISSKDGKPLDLSIKKFSASLQTLILDDQLGKGDSKKRGEAQEQQLQLRFLKFSTKSTAAFFCYLLIDPSMISDSKACNFGEFVLAIFYVGKGKNSRPLQHLVDANTARQMQSANKNHPLSKKLERILDLWDRGMGVISLPFLHNVHSNESLIREGIKNLTNERRTNLKKLRCNWSKKQIEEFGAMLLKKAHVIFKNERCRPILKDEIDK</sequence>
<dbReference type="PROSITE" id="PS50954">
    <property type="entry name" value="LEM"/>
    <property type="match status" value="1"/>
</dbReference>
<dbReference type="GO" id="GO:0000724">
    <property type="term" value="P:double-strand break repair via homologous recombination"/>
    <property type="evidence" value="ECO:0007669"/>
    <property type="project" value="TreeGrafter"/>
</dbReference>
<feature type="region of interest" description="Disordered" evidence="2">
    <location>
        <begin position="226"/>
        <end position="256"/>
    </location>
</feature>
<keyword evidence="5" id="KW-1185">Reference proteome</keyword>
<dbReference type="Pfam" id="PF22945">
    <property type="entry name" value="LEM-3_GIY-YIG"/>
    <property type="match status" value="1"/>
</dbReference>
<dbReference type="Proteomes" id="UP001201812">
    <property type="component" value="Unassembled WGS sequence"/>
</dbReference>
<evidence type="ECO:0000313" key="5">
    <source>
        <dbReference type="Proteomes" id="UP001201812"/>
    </source>
</evidence>
<dbReference type="GO" id="GO:0005737">
    <property type="term" value="C:cytoplasm"/>
    <property type="evidence" value="ECO:0007669"/>
    <property type="project" value="TreeGrafter"/>
</dbReference>
<dbReference type="GO" id="GO:0004520">
    <property type="term" value="F:DNA endonuclease activity"/>
    <property type="evidence" value="ECO:0007669"/>
    <property type="project" value="TreeGrafter"/>
</dbReference>
<protein>
    <submittedName>
        <fullName evidence="4">LEM domain-containing protein</fullName>
    </submittedName>
</protein>
<comment type="caution">
    <text evidence="4">The sequence shown here is derived from an EMBL/GenBank/DDBJ whole genome shotgun (WGS) entry which is preliminary data.</text>
</comment>
<evidence type="ECO:0000256" key="1">
    <source>
        <dbReference type="SAM" id="Coils"/>
    </source>
</evidence>
<dbReference type="InterPro" id="IPR003887">
    <property type="entry name" value="LEM_dom"/>
</dbReference>
<organism evidence="4 5">
    <name type="scientific">Ditylenchus destructor</name>
    <dbReference type="NCBI Taxonomy" id="166010"/>
    <lineage>
        <taxon>Eukaryota</taxon>
        <taxon>Metazoa</taxon>
        <taxon>Ecdysozoa</taxon>
        <taxon>Nematoda</taxon>
        <taxon>Chromadorea</taxon>
        <taxon>Rhabditida</taxon>
        <taxon>Tylenchina</taxon>
        <taxon>Tylenchomorpha</taxon>
        <taxon>Sphaerularioidea</taxon>
        <taxon>Anguinidae</taxon>
        <taxon>Anguininae</taxon>
        <taxon>Ditylenchus</taxon>
    </lineage>
</organism>